<comment type="caution">
    <text evidence="2">The sequence shown here is derived from an EMBL/GenBank/DDBJ whole genome shotgun (WGS) entry which is preliminary data.</text>
</comment>
<feature type="region of interest" description="Disordered" evidence="1">
    <location>
        <begin position="235"/>
        <end position="255"/>
    </location>
</feature>
<sequence>MASPQLLDAAIQSDGSVREVPYTLLCMVVAVEKANEVAPTEDTVDIMKIYMLERDVQPFERVLQAADDFSLQKNVMRDKYKTKRKQKANDEEDEDAIPQASSTHVQMDLERLLRSTSRVETRRKLEDDLRSLRLEQIHELTGVSLPKHLQISPLEEDPLEFRRNTQGVAQVWGTPSRLSCIHLSLVMNWVCFDYLFRTQRAWRALRPEKRSAALSSYAPGTGAVPAHEACCARRSEHSKQTADSSSKCQGARTKEGAGTTGHLVARAAARGEVRSTAQCKCGGIVMKTLCSFYDKWTAEPWRRSLETSFEATRSDGPRIHLHSLLVTTSPRAQFCSSVMVNGARRDFSDIDTCQRQVSADSDSDHSLVSDKVVHAQYERRWHRRTRHRSMLVSRVLLLLLVLCLSPTHVSATSSSINYGTLTWSKWNAIYTAAVTDATAFPRIYRTGPRVRAKLFVATKISMDSLQAGEAILRQRISEFVGVETIERVQLEYLQTDVLSESEQGAYYAALGISALPPPLGSSGNRYDSSASAIILPAIEAERERIALNLRHGGTVNSESVTIDDITLFGTPMRLVDITLDGEAFTQLYLKPWVGLQLAIASTASLSTGVSSSGYDHYSTDRDAFQDLRLRFLLAQHLRLLKVGVSDIIIHSPKNILPFSVYYAEAGVLEIEIHLLDMDHASTVETFLLREDELTLRNEIAAAFNEKEPQWQIIAMDISTLAGELFAPTSQISSALDTRTSVVSAAELTFELYDISLAQLERTKWSVLDFVRVVIAQVTPSRVRFGKIDYPASSSALSSLVTQNDYDESITSGTVAADSIFDPMNAVNWTLSFIVEPETSDTFDSAVLGEHIAGAQGFVEAGLEHALGFTDTSSSRSATFKSASAWVDSEVTSGDAVKPYVLFKLTIKVEPLDASGTILESPNFFQLHHVRCALVLLLQQIAILDDSLFIVSANAVDLHTPEADGAGHSWHRLVYMTYRASISDESQRRGIRSIIFSPRLARTISLYSGRTLELIEREIYFHADGSPVWPENIPGTLFAAPPVDMISDGFSSSSTSSLKQQTSYAYDFNDPEPSASSGALLDATDACLSSGATWSGLCIKLRFTGTTQVAPIFLRKLQSLQRVISSSINLPPMHASIKTADAASSSYPAPWVLVGEQSGDGENSWSFFVSESLSRDNIQSIRLTFGVVDTMQDLSATTPFTIDLELNSNDATVAPVVRRRQFGDLAVVATIDQPAPAFITAELPDLTSNGVRTTGVSVTLNLQEPRLGGLYSSSLLEEVAPSCNECTTLLADCNSRLECRAFSACASVLLDADLTLVSSMLQEDAIGTSVNASWLLEDCLSPSDGTVWSSTMREMLVSSCTCLWKNRCPLAYSETLGRQLVLDYSHGEHVLTFELASGFASLTFVLDVGDDDDDPTTTPYEFMEDFSGDPTSVTAQLDDMLTEMYRAAHSNVATVESTLTTTESTAGVVTAHLTIHYLFLGKLPLPLVQITQSGNSEDASVDVTIPKETLHLVVIPTSP</sequence>
<feature type="region of interest" description="Disordered" evidence="1">
    <location>
        <begin position="80"/>
        <end position="101"/>
    </location>
</feature>
<keyword evidence="3" id="KW-1185">Reference proteome</keyword>
<evidence type="ECO:0000256" key="1">
    <source>
        <dbReference type="SAM" id="MobiDB-lite"/>
    </source>
</evidence>
<protein>
    <submittedName>
        <fullName evidence="2">Unnamed protein product</fullName>
    </submittedName>
</protein>
<proteinExistence type="predicted"/>
<evidence type="ECO:0000313" key="3">
    <source>
        <dbReference type="Proteomes" id="UP001165083"/>
    </source>
</evidence>
<dbReference type="OrthoDB" id="127004at2759"/>
<dbReference type="Proteomes" id="UP001165083">
    <property type="component" value="Unassembled WGS sequence"/>
</dbReference>
<reference evidence="2" key="1">
    <citation type="submission" date="2023-04" db="EMBL/GenBank/DDBJ databases">
        <title>Phytophthora lilii NBRC 32176.</title>
        <authorList>
            <person name="Ichikawa N."/>
            <person name="Sato H."/>
            <person name="Tonouchi N."/>
        </authorList>
    </citation>
    <scope>NUCLEOTIDE SEQUENCE</scope>
    <source>
        <strain evidence="2">NBRC 32176</strain>
    </source>
</reference>
<evidence type="ECO:0000313" key="2">
    <source>
        <dbReference type="EMBL" id="GMF17039.1"/>
    </source>
</evidence>
<gene>
    <name evidence="2" type="ORF">Plil01_000616800</name>
</gene>
<dbReference type="EMBL" id="BSXW01000269">
    <property type="protein sequence ID" value="GMF17039.1"/>
    <property type="molecule type" value="Genomic_DNA"/>
</dbReference>
<name>A0A9W6TP47_9STRA</name>
<organism evidence="2 3">
    <name type="scientific">Phytophthora lilii</name>
    <dbReference type="NCBI Taxonomy" id="2077276"/>
    <lineage>
        <taxon>Eukaryota</taxon>
        <taxon>Sar</taxon>
        <taxon>Stramenopiles</taxon>
        <taxon>Oomycota</taxon>
        <taxon>Peronosporomycetes</taxon>
        <taxon>Peronosporales</taxon>
        <taxon>Peronosporaceae</taxon>
        <taxon>Phytophthora</taxon>
    </lineage>
</organism>
<accession>A0A9W6TP47</accession>